<accession>A0A8X6YY05</accession>
<name>A0A8X6YY05_9ARAC</name>
<dbReference type="AlphaFoldDB" id="A0A8X6YY05"/>
<sequence>MYQGTQRKANTYRIITRFQLIPEVQSYNDKIKILHIMLIEYSIPVIHSASTAKEFEELADDDDDVIITSSTTVNIVACRPFLMQYLENPFL</sequence>
<evidence type="ECO:0000313" key="1">
    <source>
        <dbReference type="EMBL" id="GFY78059.1"/>
    </source>
</evidence>
<proteinExistence type="predicted"/>
<gene>
    <name evidence="1" type="ORF">TNIN_452681</name>
</gene>
<evidence type="ECO:0000313" key="2">
    <source>
        <dbReference type="Proteomes" id="UP000886998"/>
    </source>
</evidence>
<reference evidence="1" key="1">
    <citation type="submission" date="2020-08" db="EMBL/GenBank/DDBJ databases">
        <title>Multicomponent nature underlies the extraordinary mechanical properties of spider dragline silk.</title>
        <authorList>
            <person name="Kono N."/>
            <person name="Nakamura H."/>
            <person name="Mori M."/>
            <person name="Yoshida Y."/>
            <person name="Ohtoshi R."/>
            <person name="Malay A.D."/>
            <person name="Moran D.A.P."/>
            <person name="Tomita M."/>
            <person name="Numata K."/>
            <person name="Arakawa K."/>
        </authorList>
    </citation>
    <scope>NUCLEOTIDE SEQUENCE</scope>
</reference>
<keyword evidence="2" id="KW-1185">Reference proteome</keyword>
<comment type="caution">
    <text evidence="1">The sequence shown here is derived from an EMBL/GenBank/DDBJ whole genome shotgun (WGS) entry which is preliminary data.</text>
</comment>
<dbReference type="Proteomes" id="UP000886998">
    <property type="component" value="Unassembled WGS sequence"/>
</dbReference>
<dbReference type="EMBL" id="BMAV01022797">
    <property type="protein sequence ID" value="GFY78059.1"/>
    <property type="molecule type" value="Genomic_DNA"/>
</dbReference>
<organism evidence="1 2">
    <name type="scientific">Trichonephila inaurata madagascariensis</name>
    <dbReference type="NCBI Taxonomy" id="2747483"/>
    <lineage>
        <taxon>Eukaryota</taxon>
        <taxon>Metazoa</taxon>
        <taxon>Ecdysozoa</taxon>
        <taxon>Arthropoda</taxon>
        <taxon>Chelicerata</taxon>
        <taxon>Arachnida</taxon>
        <taxon>Araneae</taxon>
        <taxon>Araneomorphae</taxon>
        <taxon>Entelegynae</taxon>
        <taxon>Araneoidea</taxon>
        <taxon>Nephilidae</taxon>
        <taxon>Trichonephila</taxon>
        <taxon>Trichonephila inaurata</taxon>
    </lineage>
</organism>
<protein>
    <submittedName>
        <fullName evidence="1">Uncharacterized protein</fullName>
    </submittedName>
</protein>